<comment type="caution">
    <text evidence="2">The sequence shown here is derived from an EMBL/GenBank/DDBJ whole genome shotgun (WGS) entry which is preliminary data.</text>
</comment>
<evidence type="ECO:0000256" key="1">
    <source>
        <dbReference type="SAM" id="MobiDB-lite"/>
    </source>
</evidence>
<dbReference type="AlphaFoldDB" id="A0AAE0TGS3"/>
<keyword evidence="3" id="KW-1185">Reference proteome</keyword>
<dbReference type="EMBL" id="JAEAOA010001087">
    <property type="protein sequence ID" value="KAK3609693.1"/>
    <property type="molecule type" value="Genomic_DNA"/>
</dbReference>
<dbReference type="Proteomes" id="UP001195483">
    <property type="component" value="Unassembled WGS sequence"/>
</dbReference>
<proteinExistence type="predicted"/>
<reference evidence="2" key="3">
    <citation type="submission" date="2023-05" db="EMBL/GenBank/DDBJ databases">
        <authorList>
            <person name="Smith C.H."/>
        </authorList>
    </citation>
    <scope>NUCLEOTIDE SEQUENCE</scope>
    <source>
        <strain evidence="2">CHS0354</strain>
        <tissue evidence="2">Mantle</tissue>
    </source>
</reference>
<accession>A0AAE0TGS3</accession>
<gene>
    <name evidence="2" type="ORF">CHS0354_017546</name>
</gene>
<evidence type="ECO:0000313" key="3">
    <source>
        <dbReference type="Proteomes" id="UP001195483"/>
    </source>
</evidence>
<protein>
    <submittedName>
        <fullName evidence="2">Uncharacterized protein</fullName>
    </submittedName>
</protein>
<reference evidence="2" key="2">
    <citation type="journal article" date="2021" name="Genome Biol. Evol.">
        <title>Developing a high-quality reference genome for a parasitic bivalve with doubly uniparental inheritance (Bivalvia: Unionida).</title>
        <authorList>
            <person name="Smith C.H."/>
        </authorList>
    </citation>
    <scope>NUCLEOTIDE SEQUENCE</scope>
    <source>
        <strain evidence="2">CHS0354</strain>
        <tissue evidence="2">Mantle</tissue>
    </source>
</reference>
<organism evidence="2 3">
    <name type="scientific">Potamilus streckersoni</name>
    <dbReference type="NCBI Taxonomy" id="2493646"/>
    <lineage>
        <taxon>Eukaryota</taxon>
        <taxon>Metazoa</taxon>
        <taxon>Spiralia</taxon>
        <taxon>Lophotrochozoa</taxon>
        <taxon>Mollusca</taxon>
        <taxon>Bivalvia</taxon>
        <taxon>Autobranchia</taxon>
        <taxon>Heteroconchia</taxon>
        <taxon>Palaeoheterodonta</taxon>
        <taxon>Unionida</taxon>
        <taxon>Unionoidea</taxon>
        <taxon>Unionidae</taxon>
        <taxon>Ambleminae</taxon>
        <taxon>Lampsilini</taxon>
        <taxon>Potamilus</taxon>
    </lineage>
</organism>
<evidence type="ECO:0000313" key="2">
    <source>
        <dbReference type="EMBL" id="KAK3609693.1"/>
    </source>
</evidence>
<sequence>MESPVQIQEEKVETTEMDTSTPILPSKRKRSTLTPRTPSELDITELIKEDKNEKKKNEQKESAVIRLEFTLVLVRKIVFDFIKIDYPSHPILPNILNSEKSPPAEDAHSGI</sequence>
<feature type="region of interest" description="Disordered" evidence="1">
    <location>
        <begin position="1"/>
        <end position="41"/>
    </location>
</feature>
<reference evidence="2" key="1">
    <citation type="journal article" date="2021" name="Genome Biol. Evol.">
        <title>A High-Quality Reference Genome for a Parasitic Bivalve with Doubly Uniparental Inheritance (Bivalvia: Unionida).</title>
        <authorList>
            <person name="Smith C.H."/>
        </authorList>
    </citation>
    <scope>NUCLEOTIDE SEQUENCE</scope>
    <source>
        <strain evidence="2">CHS0354</strain>
    </source>
</reference>
<name>A0AAE0TGS3_9BIVA</name>